<evidence type="ECO:0000313" key="2">
    <source>
        <dbReference type="Proteomes" id="UP000199207"/>
    </source>
</evidence>
<gene>
    <name evidence="1" type="ORF">SAMN05421773_101111</name>
</gene>
<keyword evidence="2" id="KW-1185">Reference proteome</keyword>
<reference evidence="1 2" key="1">
    <citation type="submission" date="2016-10" db="EMBL/GenBank/DDBJ databases">
        <authorList>
            <person name="de Groot N.N."/>
        </authorList>
    </citation>
    <scope>NUCLEOTIDE SEQUENCE [LARGE SCALE GENOMIC DNA]</scope>
    <source>
        <strain evidence="1 2">CGMCC 4.5739</strain>
    </source>
</reference>
<dbReference type="EMBL" id="FOLM01000001">
    <property type="protein sequence ID" value="SFB81771.1"/>
    <property type="molecule type" value="Genomic_DNA"/>
</dbReference>
<dbReference type="RefSeq" id="WP_093836590.1">
    <property type="nucleotide sequence ID" value="NZ_FOLM01000001.1"/>
</dbReference>
<dbReference type="OrthoDB" id="4246860at2"/>
<protein>
    <submittedName>
        <fullName evidence="1">Uncharacterized protein</fullName>
    </submittedName>
</protein>
<organism evidence="1 2">
    <name type="scientific">Streptomyces aidingensis</name>
    <dbReference type="NCBI Taxonomy" id="910347"/>
    <lineage>
        <taxon>Bacteria</taxon>
        <taxon>Bacillati</taxon>
        <taxon>Actinomycetota</taxon>
        <taxon>Actinomycetes</taxon>
        <taxon>Kitasatosporales</taxon>
        <taxon>Streptomycetaceae</taxon>
        <taxon>Streptomyces</taxon>
    </lineage>
</organism>
<dbReference type="AlphaFoldDB" id="A0A1I1E3M3"/>
<dbReference type="Proteomes" id="UP000199207">
    <property type="component" value="Unassembled WGS sequence"/>
</dbReference>
<proteinExistence type="predicted"/>
<name>A0A1I1E3M3_9ACTN</name>
<accession>A0A1I1E3M3</accession>
<sequence length="159" mass="17904">MNDAHIEYACLVDVLFTKAQRPRFGDLFLICGYENPNFPPRDPRWASLGDLQFEQVDDYFAVRVYGDEPVIWLYPLVAGAEVHHHPGPFDGLRLTYVPELHSEERAAHFAHAVDGFSRSGAAEVRWGRAAEPVGPPVDTVALTTRVRRFVDAGAWREGE</sequence>
<evidence type="ECO:0000313" key="1">
    <source>
        <dbReference type="EMBL" id="SFB81771.1"/>
    </source>
</evidence>